<proteinExistence type="inferred from homology"/>
<dbReference type="EMBL" id="CP001997">
    <property type="protein sequence ID" value="ADE57900.1"/>
    <property type="molecule type" value="Genomic_DNA"/>
</dbReference>
<name>D5EH68_AMICL</name>
<gene>
    <name evidence="3" type="ordered locus">Amico_1787</name>
</gene>
<reference evidence="3 4" key="1">
    <citation type="journal article" date="2010" name="Stand. Genomic Sci.">
        <title>Complete genome sequence of Aminobacterium colombiense type strain (ALA-1).</title>
        <authorList>
            <person name="Chertkov O."/>
            <person name="Sikorski J."/>
            <person name="Brambilla E."/>
            <person name="Lapidus A."/>
            <person name="Copeland A."/>
            <person name="Glavina Del Rio T."/>
            <person name="Nolan M."/>
            <person name="Lucas S."/>
            <person name="Tice H."/>
            <person name="Cheng J.F."/>
            <person name="Han C."/>
            <person name="Detter J.C."/>
            <person name="Bruce D."/>
            <person name="Tapia R."/>
            <person name="Goodwin L."/>
            <person name="Pitluck S."/>
            <person name="Liolios K."/>
            <person name="Ivanova N."/>
            <person name="Mavromatis K."/>
            <person name="Ovchinnikova G."/>
            <person name="Pati A."/>
            <person name="Chen A."/>
            <person name="Palaniappan K."/>
            <person name="Land M."/>
            <person name="Hauser L."/>
            <person name="Chang Y.J."/>
            <person name="Jeffries C.D."/>
            <person name="Spring S."/>
            <person name="Rohde M."/>
            <person name="Goker M."/>
            <person name="Bristow J."/>
            <person name="Eisen J.A."/>
            <person name="Markowitz V."/>
            <person name="Hugenholtz P."/>
            <person name="Kyrpides N.C."/>
            <person name="Klenk H.P."/>
        </authorList>
    </citation>
    <scope>NUCLEOTIDE SEQUENCE [LARGE SCALE GENOMIC DNA]</scope>
    <source>
        <strain evidence="4">DSM 12261 / ALA-1</strain>
    </source>
</reference>
<evidence type="ECO:0000256" key="1">
    <source>
        <dbReference type="ARBA" id="ARBA00007637"/>
    </source>
</evidence>
<dbReference type="eggNOG" id="COG0451">
    <property type="taxonomic scope" value="Bacteria"/>
</dbReference>
<evidence type="ECO:0000313" key="4">
    <source>
        <dbReference type="Proteomes" id="UP000002366"/>
    </source>
</evidence>
<dbReference type="InterPro" id="IPR051225">
    <property type="entry name" value="NAD(P)_epim/dehydratase"/>
</dbReference>
<dbReference type="Proteomes" id="UP000002366">
    <property type="component" value="Chromosome"/>
</dbReference>
<dbReference type="InterPro" id="IPR001509">
    <property type="entry name" value="Epimerase_deHydtase"/>
</dbReference>
<dbReference type="Gene3D" id="3.40.50.720">
    <property type="entry name" value="NAD(P)-binding Rossmann-like Domain"/>
    <property type="match status" value="1"/>
</dbReference>
<dbReference type="SUPFAM" id="SSF51735">
    <property type="entry name" value="NAD(P)-binding Rossmann-fold domains"/>
    <property type="match status" value="1"/>
</dbReference>
<accession>D5EH68</accession>
<dbReference type="HOGENOM" id="CLU_007383_19_1_0"/>
<evidence type="ECO:0000259" key="2">
    <source>
        <dbReference type="Pfam" id="PF01370"/>
    </source>
</evidence>
<evidence type="ECO:0000313" key="3">
    <source>
        <dbReference type="EMBL" id="ADE57900.1"/>
    </source>
</evidence>
<feature type="domain" description="NAD-dependent epimerase/dehydratase" evidence="2">
    <location>
        <begin position="6"/>
        <end position="241"/>
    </location>
</feature>
<comment type="similarity">
    <text evidence="1">Belongs to the NAD(P)-dependent epimerase/dehydratase family.</text>
</comment>
<dbReference type="PANTHER" id="PTHR42687">
    <property type="entry name" value="L-THREONINE 3-DEHYDROGENASE"/>
    <property type="match status" value="1"/>
</dbReference>
<keyword evidence="4" id="KW-1185">Reference proteome</keyword>
<dbReference type="GO" id="GO:0006567">
    <property type="term" value="P:L-threonine catabolic process"/>
    <property type="evidence" value="ECO:0007669"/>
    <property type="project" value="TreeGrafter"/>
</dbReference>
<dbReference type="Pfam" id="PF01370">
    <property type="entry name" value="Epimerase"/>
    <property type="match status" value="1"/>
</dbReference>
<dbReference type="AlphaFoldDB" id="D5EH68"/>
<dbReference type="InterPro" id="IPR036291">
    <property type="entry name" value="NAD(P)-bd_dom_sf"/>
</dbReference>
<dbReference type="PANTHER" id="PTHR42687:SF1">
    <property type="entry name" value="L-THREONINE 3-DEHYDROGENASE, MITOCHONDRIAL"/>
    <property type="match status" value="1"/>
</dbReference>
<dbReference type="CDD" id="cd05272">
    <property type="entry name" value="TDH_SDR_e"/>
    <property type="match status" value="1"/>
</dbReference>
<dbReference type="KEGG" id="aco:Amico_1787"/>
<dbReference type="FunFam" id="3.40.50.720:FF:000077">
    <property type="entry name" value="L-threonine 3-dehydrogenase, mitochondrial"/>
    <property type="match status" value="1"/>
</dbReference>
<sequence length="323" mass="35960">MVKNFLVTGCLGQIGTELVKKLRCQYGSDHVVGSDIKTTGIEKLGDGPFEILDVRESDTLVRIVEKYNIDTILHLAGLLSAVGEAKPQLAWQINAGGLFNTLEVAREKQCAVFFPSSIAAFGPNTPLDHTPQDTIQRPATMYGITKVTGELLCDYYHKKYGLDTRGVRFPGLISYETEPGGGTTDYAVEIYYKAIADGHYDSFIAAGTYMDMMYMPDAIDAVIQLMEADSSKLKHRNAFNISAMSFDPEELAASIRKYIPHFTLGYKVDPVRQSIAESWPNSLDVSAAREEWGFDPKYDLDKMTEDMLAHLKETLKVKKCNKK</sequence>
<organism evidence="3 4">
    <name type="scientific">Aminobacterium colombiense (strain DSM 12261 / ALA-1)</name>
    <dbReference type="NCBI Taxonomy" id="572547"/>
    <lineage>
        <taxon>Bacteria</taxon>
        <taxon>Thermotogati</taxon>
        <taxon>Synergistota</taxon>
        <taxon>Synergistia</taxon>
        <taxon>Synergistales</taxon>
        <taxon>Aminobacteriaceae</taxon>
        <taxon>Aminobacterium</taxon>
    </lineage>
</organism>
<dbReference type="GO" id="GO:0008743">
    <property type="term" value="F:L-threonine 3-dehydrogenase activity"/>
    <property type="evidence" value="ECO:0007669"/>
    <property type="project" value="TreeGrafter"/>
</dbReference>
<protein>
    <submittedName>
        <fullName evidence="3">NAD-dependent epimerase/dehydratase</fullName>
    </submittedName>
</protein>
<dbReference type="STRING" id="572547.Amico_1787"/>